<evidence type="ECO:0000313" key="9">
    <source>
        <dbReference type="Proteomes" id="UP001292094"/>
    </source>
</evidence>
<dbReference type="InterPro" id="IPR036857">
    <property type="entry name" value="Thyroglobulin_1_sf"/>
</dbReference>
<keyword evidence="9" id="KW-1185">Reference proteome</keyword>
<feature type="chain" id="PRO_5042103133" description="Thyroglobulin type-1 domain-containing protein" evidence="6">
    <location>
        <begin position="32"/>
        <end position="407"/>
    </location>
</feature>
<evidence type="ECO:0000256" key="5">
    <source>
        <dbReference type="PROSITE-ProRule" id="PRU00500"/>
    </source>
</evidence>
<dbReference type="PROSITE" id="PS51162">
    <property type="entry name" value="THYROGLOBULIN_1_2"/>
    <property type="match status" value="1"/>
</dbReference>
<dbReference type="SUPFAM" id="SSF57610">
    <property type="entry name" value="Thyroglobulin type-1 domain"/>
    <property type="match status" value="3"/>
</dbReference>
<dbReference type="EMBL" id="JAWZYT010002841">
    <property type="protein sequence ID" value="KAK4301698.1"/>
    <property type="molecule type" value="Genomic_DNA"/>
</dbReference>
<dbReference type="Gene3D" id="4.10.800.10">
    <property type="entry name" value="Thyroglobulin type-1"/>
    <property type="match status" value="1"/>
</dbReference>
<dbReference type="PANTHER" id="PTHR12352:SF3">
    <property type="entry name" value="NIDOGEN-2"/>
    <property type="match status" value="1"/>
</dbReference>
<dbReference type="Pfam" id="PF00086">
    <property type="entry name" value="Thyroglobulin_1"/>
    <property type="match status" value="1"/>
</dbReference>
<organism evidence="8 9">
    <name type="scientific">Petrolisthes manimaculis</name>
    <dbReference type="NCBI Taxonomy" id="1843537"/>
    <lineage>
        <taxon>Eukaryota</taxon>
        <taxon>Metazoa</taxon>
        <taxon>Ecdysozoa</taxon>
        <taxon>Arthropoda</taxon>
        <taxon>Crustacea</taxon>
        <taxon>Multicrustacea</taxon>
        <taxon>Malacostraca</taxon>
        <taxon>Eumalacostraca</taxon>
        <taxon>Eucarida</taxon>
        <taxon>Decapoda</taxon>
        <taxon>Pleocyemata</taxon>
        <taxon>Anomura</taxon>
        <taxon>Galatheoidea</taxon>
        <taxon>Porcellanidae</taxon>
        <taxon>Petrolisthes</taxon>
    </lineage>
</organism>
<evidence type="ECO:0000256" key="6">
    <source>
        <dbReference type="SAM" id="SignalP"/>
    </source>
</evidence>
<sequence>MRRVGEMLAGMLAGVLVLAGVLLVLVGVCVGEYQHDSILCDDVQAICDINNLPYDKNETLCGTRQSFLNPSECNCGTFCLQDLAEGNECDTKSVLSYPSRLCGPQLTCVPNPSNIDEPGTCKKNSAWPCLHLAQQYELDEEAGVLGPGRYKPTCDDFGRYSPVQCSPSSTCYCVNPEGRRLFGESLIAEQDKMDCRCAVYWDEIETKGFSQGLRCLANGNFDSLNCQDNICFCFDKDTNTIPYGPFPLNSLSTLPCYNTSLHREEYYNPCHKQQLLWDSQSSENMVIVSEKRRPVCSPDGYYASVQQLGNTAYCSDIYGNIIEDFSHTIEQTNEMTCNCARRRQIMEENGMGASKPKCCPNGEYYPWQKRGLLAYCVDLNGNQYNESVAATDIQSLPCYNTLDPCQQ</sequence>
<evidence type="ECO:0000256" key="3">
    <source>
        <dbReference type="ARBA" id="ARBA00022737"/>
    </source>
</evidence>
<evidence type="ECO:0000259" key="7">
    <source>
        <dbReference type="PROSITE" id="PS51162"/>
    </source>
</evidence>
<keyword evidence="6" id="KW-0732">Signal</keyword>
<dbReference type="GO" id="GO:0007160">
    <property type="term" value="P:cell-matrix adhesion"/>
    <property type="evidence" value="ECO:0007669"/>
    <property type="project" value="TreeGrafter"/>
</dbReference>
<reference evidence="8" key="1">
    <citation type="submission" date="2023-11" db="EMBL/GenBank/DDBJ databases">
        <title>Genome assemblies of two species of porcelain crab, Petrolisthes cinctipes and Petrolisthes manimaculis (Anomura: Porcellanidae).</title>
        <authorList>
            <person name="Angst P."/>
        </authorList>
    </citation>
    <scope>NUCLEOTIDE SEQUENCE</scope>
    <source>
        <strain evidence="8">PB745_02</strain>
        <tissue evidence="8">Gill</tissue>
    </source>
</reference>
<keyword evidence="4" id="KW-1015">Disulfide bond</keyword>
<evidence type="ECO:0000256" key="1">
    <source>
        <dbReference type="ARBA" id="ARBA00004613"/>
    </source>
</evidence>
<dbReference type="GO" id="GO:0005604">
    <property type="term" value="C:basement membrane"/>
    <property type="evidence" value="ECO:0007669"/>
    <property type="project" value="TreeGrafter"/>
</dbReference>
<dbReference type="InterPro" id="IPR051950">
    <property type="entry name" value="Dev_reg/Prot_inhib"/>
</dbReference>
<dbReference type="GO" id="GO:0005615">
    <property type="term" value="C:extracellular space"/>
    <property type="evidence" value="ECO:0007669"/>
    <property type="project" value="TreeGrafter"/>
</dbReference>
<dbReference type="CDD" id="cd00191">
    <property type="entry name" value="TY"/>
    <property type="match status" value="1"/>
</dbReference>
<keyword evidence="3" id="KW-0677">Repeat</keyword>
<dbReference type="InterPro" id="IPR000716">
    <property type="entry name" value="Thyroglobulin_1"/>
</dbReference>
<protein>
    <recommendedName>
        <fullName evidence="7">Thyroglobulin type-1 domain-containing protein</fullName>
    </recommendedName>
</protein>
<evidence type="ECO:0000313" key="8">
    <source>
        <dbReference type="EMBL" id="KAK4301698.1"/>
    </source>
</evidence>
<name>A0AAE1TWW7_9EUCA</name>
<accession>A0AAE1TWW7</accession>
<evidence type="ECO:0000256" key="4">
    <source>
        <dbReference type="ARBA" id="ARBA00023157"/>
    </source>
</evidence>
<feature type="signal peptide" evidence="6">
    <location>
        <begin position="1"/>
        <end position="31"/>
    </location>
</feature>
<evidence type="ECO:0000256" key="2">
    <source>
        <dbReference type="ARBA" id="ARBA00022525"/>
    </source>
</evidence>
<comment type="caution">
    <text evidence="8">The sequence shown here is derived from an EMBL/GenBank/DDBJ whole genome shotgun (WGS) entry which is preliminary data.</text>
</comment>
<dbReference type="PANTHER" id="PTHR12352">
    <property type="entry name" value="SECRETED MODULAR CALCIUM-BINDING PROTEIN"/>
    <property type="match status" value="1"/>
</dbReference>
<dbReference type="PROSITE" id="PS00484">
    <property type="entry name" value="THYROGLOBULIN_1_1"/>
    <property type="match status" value="1"/>
</dbReference>
<dbReference type="SMART" id="SM00211">
    <property type="entry name" value="TY"/>
    <property type="match status" value="4"/>
</dbReference>
<comment type="caution">
    <text evidence="5">Lacks conserved residue(s) required for the propagation of feature annotation.</text>
</comment>
<dbReference type="Proteomes" id="UP001292094">
    <property type="component" value="Unassembled WGS sequence"/>
</dbReference>
<comment type="subcellular location">
    <subcellularLocation>
        <location evidence="1">Secreted</location>
    </subcellularLocation>
</comment>
<keyword evidence="2" id="KW-0964">Secreted</keyword>
<proteinExistence type="predicted"/>
<feature type="domain" description="Thyroglobulin type-1" evidence="7">
    <location>
        <begin position="118"/>
        <end position="195"/>
    </location>
</feature>
<dbReference type="AlphaFoldDB" id="A0AAE1TWW7"/>
<gene>
    <name evidence="8" type="ORF">Pmani_026170</name>
</gene>